<dbReference type="EMBL" id="OU015584">
    <property type="protein sequence ID" value="CAG5086490.1"/>
    <property type="molecule type" value="Genomic_DNA"/>
</dbReference>
<name>A0A916NDA0_9FLAO</name>
<reference evidence="2" key="1">
    <citation type="submission" date="2021-04" db="EMBL/GenBank/DDBJ databases">
        <authorList>
            <person name="Rodrigo-Torres L."/>
            <person name="Arahal R. D."/>
            <person name="Lucena T."/>
        </authorList>
    </citation>
    <scope>NUCLEOTIDE SEQUENCE</scope>
    <source>
        <strain evidence="2">AS29M-1</strain>
    </source>
</reference>
<dbReference type="AlphaFoldDB" id="A0A916NDA0"/>
<evidence type="ECO:0008006" key="4">
    <source>
        <dbReference type="Google" id="ProtNLM"/>
    </source>
</evidence>
<proteinExistence type="predicted"/>
<dbReference type="KEGG" id="ptan:CRYO30217_03141"/>
<feature type="transmembrane region" description="Helical" evidence="1">
    <location>
        <begin position="263"/>
        <end position="284"/>
    </location>
</feature>
<feature type="transmembrane region" description="Helical" evidence="1">
    <location>
        <begin position="319"/>
        <end position="338"/>
    </location>
</feature>
<keyword evidence="3" id="KW-1185">Reference proteome</keyword>
<keyword evidence="1" id="KW-0472">Membrane</keyword>
<evidence type="ECO:0000313" key="3">
    <source>
        <dbReference type="Proteomes" id="UP000683507"/>
    </source>
</evidence>
<accession>A0A916NDA0</accession>
<feature type="transmembrane region" description="Helical" evidence="1">
    <location>
        <begin position="134"/>
        <end position="153"/>
    </location>
</feature>
<protein>
    <recommendedName>
        <fullName evidence="4">Glycosyltransferase RgtA/B/C/D-like domain-containing protein</fullName>
    </recommendedName>
</protein>
<gene>
    <name evidence="2" type="ORF">CRYO30217_03141</name>
</gene>
<feature type="transmembrane region" description="Helical" evidence="1">
    <location>
        <begin position="344"/>
        <end position="364"/>
    </location>
</feature>
<dbReference type="Proteomes" id="UP000683507">
    <property type="component" value="Chromosome"/>
</dbReference>
<evidence type="ECO:0000256" key="1">
    <source>
        <dbReference type="SAM" id="Phobius"/>
    </source>
</evidence>
<feature type="transmembrane region" description="Helical" evidence="1">
    <location>
        <begin position="398"/>
        <end position="416"/>
    </location>
</feature>
<feature type="transmembrane region" description="Helical" evidence="1">
    <location>
        <begin position="12"/>
        <end position="31"/>
    </location>
</feature>
<keyword evidence="1" id="KW-0812">Transmembrane</keyword>
<feature type="transmembrane region" description="Helical" evidence="1">
    <location>
        <begin position="160"/>
        <end position="182"/>
    </location>
</feature>
<dbReference type="RefSeq" id="WP_258543330.1">
    <property type="nucleotide sequence ID" value="NZ_OU015584.1"/>
</dbReference>
<feature type="transmembrane region" description="Helical" evidence="1">
    <location>
        <begin position="218"/>
        <end position="243"/>
    </location>
</feature>
<evidence type="ECO:0000313" key="2">
    <source>
        <dbReference type="EMBL" id="CAG5086490.1"/>
    </source>
</evidence>
<organism evidence="2 3">
    <name type="scientific">Parvicella tangerina</name>
    <dbReference type="NCBI Taxonomy" id="2829795"/>
    <lineage>
        <taxon>Bacteria</taxon>
        <taxon>Pseudomonadati</taxon>
        <taxon>Bacteroidota</taxon>
        <taxon>Flavobacteriia</taxon>
        <taxon>Flavobacteriales</taxon>
        <taxon>Parvicellaceae</taxon>
        <taxon>Parvicella</taxon>
    </lineage>
</organism>
<keyword evidence="1" id="KW-1133">Transmembrane helix</keyword>
<sequence length="467" mass="54648">MLSVLKNKKIRFSWSGLSLLIIAVALIWSMFNLKLWKVGEKCHRAVINNDVASFYAYLPAAFIYEDLSFNFAVEPGTTFGQDCEIWPIPVEGRDAHVIKTSMGMAYLYMPFFLMADFYTKNFTNYEPDGFSPPYEFFLVLSSVCYLIVGFFFLRRLLLRFFNDGVTAVVMLLTIFATNLYYYGSTEPAMSHAYSFSLFSVFGYLSVIWHEKQTWQKAALIGVIGGIIVLVRPVNIFVFIFPLLVKVASWSEFKDRFSLIIARYKQILLLAMSAFLVIFPQLLFWKMNSGSWIYYSYSDERFFFDNPHILEGLFSYRKGWLLYTPIMIFSILGIALSYFKKRELFWPLAIYLPIHLYVVFSWWCWWYGGSFGSRPMIEAYALLALSMGVWVDWIRKHWIGIVSFSVVAILLTGLNLFQTARYRYGSIHYHGMTKEAYWMNFWDRDPVKGYWEALEEPDYDKAKKGEDT</sequence>